<dbReference type="OrthoDB" id="5354164at2759"/>
<dbReference type="RefSeq" id="XP_024326076.1">
    <property type="nucleotide sequence ID" value="XM_024466076.1"/>
</dbReference>
<dbReference type="EMBL" id="KV441390">
    <property type="protein sequence ID" value="OAF60795.1"/>
    <property type="molecule type" value="Genomic_DNA"/>
</dbReference>
<name>A0A177AFA7_9PEZI</name>
<gene>
    <name evidence="1" type="ORF">VC83_02412</name>
</gene>
<protein>
    <submittedName>
        <fullName evidence="1">Uncharacterized protein</fullName>
    </submittedName>
</protein>
<dbReference type="eggNOG" id="ENOG502SJYI">
    <property type="taxonomic scope" value="Eukaryota"/>
</dbReference>
<dbReference type="VEuPathDB" id="FungiDB:GMDG_02397"/>
<sequence length="116" mass="13222">MDIDSEFEDAEQTLINAPKDTADQFWGSVTMLPTSRKSYYENLGETVKAVSDEPITTVFENETRYYEKSGNMRLVIGPIDNTAGLSNYEPWYGEISYFEYWFGDKDSVDSAQCTPV</sequence>
<organism evidence="1">
    <name type="scientific">Pseudogymnoascus destructans</name>
    <dbReference type="NCBI Taxonomy" id="655981"/>
    <lineage>
        <taxon>Eukaryota</taxon>
        <taxon>Fungi</taxon>
        <taxon>Dikarya</taxon>
        <taxon>Ascomycota</taxon>
        <taxon>Pezizomycotina</taxon>
        <taxon>Leotiomycetes</taxon>
        <taxon>Thelebolales</taxon>
        <taxon>Thelebolaceae</taxon>
        <taxon>Pseudogymnoascus</taxon>
    </lineage>
</organism>
<evidence type="ECO:0000313" key="1">
    <source>
        <dbReference type="EMBL" id="OAF60795.1"/>
    </source>
</evidence>
<dbReference type="AlphaFoldDB" id="A0A177AFA7"/>
<proteinExistence type="predicted"/>
<dbReference type="GeneID" id="36285495"/>
<accession>A0A177AFA7</accession>
<dbReference type="Proteomes" id="UP000077154">
    <property type="component" value="Unassembled WGS sequence"/>
</dbReference>
<reference evidence="1" key="1">
    <citation type="submission" date="2016-03" db="EMBL/GenBank/DDBJ databases">
        <title>Updated assembly of Pseudogymnoascus destructans, the fungus causing white-nose syndrome of bats.</title>
        <authorList>
            <person name="Palmer J.M."/>
            <person name="Drees K.P."/>
            <person name="Foster J.T."/>
            <person name="Lindner D.L."/>
        </authorList>
    </citation>
    <scope>NUCLEOTIDE SEQUENCE [LARGE SCALE GENOMIC DNA]</scope>
    <source>
        <strain evidence="1">20631-21</strain>
    </source>
</reference>